<feature type="compositionally biased region" description="Low complexity" evidence="2">
    <location>
        <begin position="1932"/>
        <end position="1950"/>
    </location>
</feature>
<feature type="region of interest" description="Disordered" evidence="2">
    <location>
        <begin position="260"/>
        <end position="407"/>
    </location>
</feature>
<keyword evidence="1" id="KW-0175">Coiled coil</keyword>
<feature type="compositionally biased region" description="Acidic residues" evidence="2">
    <location>
        <begin position="1631"/>
        <end position="1649"/>
    </location>
</feature>
<accession>W5J5G9</accession>
<organism evidence="4">
    <name type="scientific">Anopheles darlingi</name>
    <name type="common">Mosquito</name>
    <dbReference type="NCBI Taxonomy" id="43151"/>
    <lineage>
        <taxon>Eukaryota</taxon>
        <taxon>Metazoa</taxon>
        <taxon>Ecdysozoa</taxon>
        <taxon>Arthropoda</taxon>
        <taxon>Hexapoda</taxon>
        <taxon>Insecta</taxon>
        <taxon>Pterygota</taxon>
        <taxon>Neoptera</taxon>
        <taxon>Endopterygota</taxon>
        <taxon>Diptera</taxon>
        <taxon>Nematocera</taxon>
        <taxon>Culicoidea</taxon>
        <taxon>Culicidae</taxon>
        <taxon>Anophelinae</taxon>
        <taxon>Anopheles</taxon>
    </lineage>
</organism>
<dbReference type="GO" id="GO:0000993">
    <property type="term" value="F:RNA polymerase II complex binding"/>
    <property type="evidence" value="ECO:0007669"/>
    <property type="project" value="InterPro"/>
</dbReference>
<feature type="compositionally biased region" description="Low complexity" evidence="2">
    <location>
        <begin position="316"/>
        <end position="334"/>
    </location>
</feature>
<feature type="region of interest" description="Disordered" evidence="2">
    <location>
        <begin position="1361"/>
        <end position="1394"/>
    </location>
</feature>
<dbReference type="Proteomes" id="UP000000673">
    <property type="component" value="Unassembled WGS sequence"/>
</dbReference>
<dbReference type="InterPro" id="IPR057242">
    <property type="entry name" value="PCFS4-like"/>
</dbReference>
<dbReference type="GO" id="GO:0006369">
    <property type="term" value="P:termination of RNA polymerase II transcription"/>
    <property type="evidence" value="ECO:0007669"/>
    <property type="project" value="InterPro"/>
</dbReference>
<dbReference type="VEuPathDB" id="VectorBase:ADAC008678"/>
<name>W5J5G9_ANODA</name>
<evidence type="ECO:0000313" key="6">
    <source>
        <dbReference type="Proteomes" id="UP000000673"/>
    </source>
</evidence>
<feature type="compositionally biased region" description="Basic and acidic residues" evidence="2">
    <location>
        <begin position="867"/>
        <end position="885"/>
    </location>
</feature>
<feature type="compositionally biased region" description="Gly residues" evidence="2">
    <location>
        <begin position="1958"/>
        <end position="1968"/>
    </location>
</feature>
<dbReference type="PANTHER" id="PTHR15921">
    <property type="entry name" value="PRE-MRNA CLEAVAGE COMPLEX II"/>
    <property type="match status" value="1"/>
</dbReference>
<feature type="domain" description="PCFS4-like zinc finger" evidence="3">
    <location>
        <begin position="1552"/>
        <end position="1585"/>
    </location>
</feature>
<evidence type="ECO:0000313" key="5">
    <source>
        <dbReference type="EnsemblMetazoa" id="ADAC008678-PA"/>
    </source>
</evidence>
<feature type="region of interest" description="Disordered" evidence="2">
    <location>
        <begin position="616"/>
        <end position="721"/>
    </location>
</feature>
<sequence length="2091" mass="223592">MFGLRQTWNDVFPQSKLYALDIKINSIDPGWPITAQMKPKGPAIHINPNFLKGVPEQTAAIHAELEKKRQELLELQTRKLELELLATKKRIEEQEKQLSLQADSVAKGLPSTVRKTLENPSMVHPSGAIAVAAAPVVAGGVTGVGGITPKTRIAPVSQSMINSMMNSRDPRLLKHQATVGTNSTQSQSAIAHRPSGGGAAAIALPPHGIVPVGGGGNMLSEPSATESNMASRASNAVVKERLGGRGKRIVEGVNSVGITKQEYGSDNGTVGGARLKKMSSLGSSTASSHKSRHDHHEGGKTRKDRISKDQMSTARSNGSKGSSGSSGSSPSKSSTTARTVSGGEKRKQHGTTNDTSPQGRKSPHTGSPGKKKSSDIKISPSSSDGGRSSKHESKSLPTIGKIRKIGTNRSDSAATPLAVDIPSGTAVAVAQDVDLRYMMPDKRMKIDGTTTANHHSTSDVMSGAAPAAAQQQDVDERASLVSMMGPKASSFDVQSTSSNAQAEEDALSALISKDIDLRKLPLQLIPNTPMVEHGGDKQHDGSRTTPTAIPSARAEDSSNRRSSTDGQELDEYAGGKKRSSTAKTEEPMAKKSKAEMIDALFGNEDVDLRQLPPVLVRQDGTNSPPPATSGRVTGGIVDVDSTRPDKTNRPSRFTDAAKSHDKDKLGRPLLYNKLPDDPIERRRSISSLTTQPGDVDMRQSLHHIPPPRLDQSALDQDEDSSMDSMNANIKTIVAQAQEQMEKGEINLEQYNILMKQVIQLNETQKIRQAQRIEQRQEPPPIIRIDDNGSLSGEDDVIITSATPGIQVPTGPPGGGMGRPPLGEVGVNNFRGKIHPLDGGKMGPGPMGTKPPFESPFVANTQTSVPPPDHRVSRDPRRMRESKWNRVEPPNTTPAWANRVGPAVPTGATTGLVRGAINVPSPWEQAPFPMPPIVGEQPANRFGPVNGLAVLGAGLPGAVLPGALLNGGPPPPISTVTKLNDSVRTINIDSIQREIRFYEETAVVFMNWDEPKEIGFQKGARMVVVDDRETFELGFNEPYKSVSIENHVYQMRLGAPTRELYIDDSWYECYFGDPPTTITLDGKQRVFKISGPPPQVKIGDSRNDLVAGKINMIIDAELIVPVFLDCKPQLFEINGHQHRLQFADFLLTVLIDEQPFPVEYGGLPKVFRLRERSYYIRFTAVPKLVVPGRVYIRDMVRTPLYRDLRTPPKDASLLPTLPPLGGPPVGIGPAPGAGGGVGAPVPHLPPGTPGGVSGFGAQVRADTQNASSTGLDYLTNLMPAMAMQTQGAGMGKHPAYRIESDEKISNSLDSPGGASNQIAAAGSGGGGGGGLSLLGNINVGELYKKIVAAGIITNLGGQGAPPAINPSSSNTTAATEAAAPTTSKGSRGDRADSRNARMAPIEPVRLDQPDMLRKRQAAIVYQLFSGMQCSSCGVRFPPEQTMKYSQHLDWHFRQNRRDRDSARKAHSRKWYYDVSDWIQYEEIEDLEEREKNWFETQQGAGDHQGDSRMKAGGIGSSGGGSNGGIGVMGGDDGEDGGSAANNDSPQPSCPAGTDEDDRQCHMCHDVFEQFYNEETEDWHLKCAIRIDGYTYHPLCYEDYKASLTMSESTLGNTLLDGTGEQSFEESQKEGEGDMDASESTGEDGTDEQGADGEPGDRKIRVKTRKRKAKEGDNAGDKDSDDNDDDDDDDVIVLPTVEPVVEEILDDEAELLASEKKSAANDGGSDDAGDSEAQKSSTSKPNSPQAPRQPEFQERQIDEDLFIQEPNIEVTDLDDIEDFPAGGGSRTVTQPSNGAGDGTTGGDNDAEGCLQIKIKEEPKDEDEADEEDALFEDVGTIESSVIEIACGSDHQSPNPITTTIPMEEDVGEDSVAGEIMPSSPGDTSNQMGTTVTATPAQMASKASIDGNVELQDAPQASVVVPNKIKINITTSKSNAAATQLQQQQQQQNLAANEGDETNGVGSGGTNGGTGTDAEFVAVGHASSSRGTSPIGRGNHRGSRELGEDGMFEELSNDGGSGWEEVEEKDERVEQQQQQQQPNKEQANELSASSTSGVAFEETTDVAYELKTGLQGIELNRQPRVTSGYEASGLCSIM</sequence>
<feature type="compositionally biased region" description="Basic and acidic residues" evidence="2">
    <location>
        <begin position="674"/>
        <end position="683"/>
    </location>
</feature>
<dbReference type="GO" id="GO:0005737">
    <property type="term" value="C:cytoplasm"/>
    <property type="evidence" value="ECO:0007669"/>
    <property type="project" value="TreeGrafter"/>
</dbReference>
<feature type="compositionally biased region" description="Low complexity" evidence="2">
    <location>
        <begin position="376"/>
        <end position="386"/>
    </location>
</feature>
<dbReference type="InterPro" id="IPR045154">
    <property type="entry name" value="PCF11-like"/>
</dbReference>
<dbReference type="EMBL" id="ADMH02002066">
    <property type="protein sequence ID" value="ETN59707.1"/>
    <property type="molecule type" value="Genomic_DNA"/>
</dbReference>
<feature type="compositionally biased region" description="Basic and acidic residues" evidence="2">
    <location>
        <begin position="533"/>
        <end position="542"/>
    </location>
</feature>
<feature type="region of interest" description="Disordered" evidence="2">
    <location>
        <begin position="527"/>
        <end position="591"/>
    </location>
</feature>
<feature type="compositionally biased region" description="Polar residues" evidence="2">
    <location>
        <begin position="350"/>
        <end position="359"/>
    </location>
</feature>
<feature type="region of interest" description="Disordered" evidence="2">
    <location>
        <begin position="1930"/>
        <end position="2052"/>
    </location>
</feature>
<proteinExistence type="predicted"/>
<dbReference type="VEuPathDB" id="VectorBase:ADAR2_003388"/>
<evidence type="ECO:0000256" key="2">
    <source>
        <dbReference type="SAM" id="MobiDB-lite"/>
    </source>
</evidence>
<dbReference type="FunCoup" id="W5J5G9">
    <property type="interactions" value="1524"/>
</dbReference>
<keyword evidence="6" id="KW-1185">Reference proteome</keyword>
<dbReference type="EnsemblMetazoa" id="ADAC008678-RA">
    <property type="protein sequence ID" value="ADAC008678-PA"/>
    <property type="gene ID" value="ADAC008678"/>
</dbReference>
<feature type="compositionally biased region" description="Gly residues" evidence="2">
    <location>
        <begin position="1511"/>
        <end position="1529"/>
    </location>
</feature>
<reference evidence="4 6" key="1">
    <citation type="journal article" date="2010" name="BMC Genomics">
        <title>Combination of measures distinguishes pre-miRNAs from other stem-loops in the genome of the newly sequenced Anopheles darlingi.</title>
        <authorList>
            <person name="Mendes N.D."/>
            <person name="Freitas A.T."/>
            <person name="Vasconcelos A.T."/>
            <person name="Sagot M.F."/>
        </authorList>
    </citation>
    <scope>NUCLEOTIDE SEQUENCE</scope>
</reference>
<dbReference type="GO" id="GO:0031124">
    <property type="term" value="P:mRNA 3'-end processing"/>
    <property type="evidence" value="ECO:0007669"/>
    <property type="project" value="InterPro"/>
</dbReference>
<gene>
    <name evidence="4" type="ORF">AND_008678</name>
</gene>
<dbReference type="Pfam" id="PF23228">
    <property type="entry name" value="zf_PCFS4"/>
    <property type="match status" value="1"/>
</dbReference>
<feature type="region of interest" description="Disordered" evidence="2">
    <location>
        <begin position="1495"/>
        <end position="1555"/>
    </location>
</feature>
<dbReference type="HOGENOM" id="CLU_000976_1_0_1"/>
<dbReference type="GO" id="GO:0003729">
    <property type="term" value="F:mRNA binding"/>
    <property type="evidence" value="ECO:0007669"/>
    <property type="project" value="InterPro"/>
</dbReference>
<dbReference type="PANTHER" id="PTHR15921:SF3">
    <property type="entry name" value="PRE-MRNA CLEAVAGE COMPLEX 2 PROTEIN PCF11"/>
    <property type="match status" value="1"/>
</dbReference>
<feature type="compositionally biased region" description="Acidic residues" evidence="2">
    <location>
        <begin position="1677"/>
        <end position="1689"/>
    </location>
</feature>
<feature type="compositionally biased region" description="Basic residues" evidence="2">
    <location>
        <begin position="1658"/>
        <end position="1667"/>
    </location>
</feature>
<feature type="compositionally biased region" description="Low complexity" evidence="2">
    <location>
        <begin position="2028"/>
        <end position="2042"/>
    </location>
</feature>
<feature type="compositionally biased region" description="Basic and acidic residues" evidence="2">
    <location>
        <begin position="553"/>
        <end position="563"/>
    </location>
</feature>
<feature type="compositionally biased region" description="Acidic residues" evidence="2">
    <location>
        <begin position="1698"/>
        <end position="1708"/>
    </location>
</feature>
<feature type="compositionally biased region" description="Basic and acidic residues" evidence="2">
    <location>
        <begin position="1385"/>
        <end position="1394"/>
    </location>
</feature>
<feature type="compositionally biased region" description="Low complexity" evidence="2">
    <location>
        <begin position="1364"/>
        <end position="1382"/>
    </location>
</feature>
<protein>
    <recommendedName>
        <fullName evidence="3">PCFS4-like zinc finger domain-containing protein</fullName>
    </recommendedName>
</protein>
<feature type="region of interest" description="Disordered" evidence="2">
    <location>
        <begin position="858"/>
        <end position="902"/>
    </location>
</feature>
<feature type="compositionally biased region" description="Polar residues" evidence="2">
    <location>
        <begin position="1732"/>
        <end position="1744"/>
    </location>
</feature>
<dbReference type="OMA" id="KCAIRID"/>
<dbReference type="STRING" id="43151.W5J5G9"/>
<dbReference type="eggNOG" id="KOG2071">
    <property type="taxonomic scope" value="Eukaryota"/>
</dbReference>
<reference evidence="4" key="3">
    <citation type="journal article" date="2013" name="Nucleic Acids Res.">
        <title>The genome of Anopheles darlingi, the main neotropical malaria vector.</title>
        <authorList>
            <person name="Marinotti O."/>
            <person name="Cerqueira G.C."/>
            <person name="de Almeida L.G."/>
            <person name="Ferro M.I."/>
            <person name="Loreto E.L."/>
            <person name="Zaha A."/>
            <person name="Teixeira S.M."/>
            <person name="Wespiser A.R."/>
            <person name="Almeida E Silva A."/>
            <person name="Schlindwein A.D."/>
            <person name="Pacheco A.C."/>
            <person name="Silva A.L."/>
            <person name="Graveley B.R."/>
            <person name="Walenz B.P."/>
            <person name="Lima Bde A."/>
            <person name="Ribeiro C.A."/>
            <person name="Nunes-Silva C.G."/>
            <person name="de Carvalho C.R."/>
            <person name="Soares C.M."/>
            <person name="de Menezes C.B."/>
            <person name="Matiolli C."/>
            <person name="Caffrey D."/>
            <person name="Araujo D.A."/>
            <person name="de Oliveira D.M."/>
            <person name="Golenbock D."/>
            <person name="Grisard E.C."/>
            <person name="Fantinatti-Garboggini F."/>
            <person name="de Carvalho F.M."/>
            <person name="Barcellos F.G."/>
            <person name="Prosdocimi F."/>
            <person name="May G."/>
            <person name="Azevedo Junior G.M."/>
            <person name="Guimaraes G.M."/>
            <person name="Goldman G.H."/>
            <person name="Padilha I.Q."/>
            <person name="Batista Jda S."/>
            <person name="Ferro J.A."/>
            <person name="Ribeiro J.M."/>
            <person name="Fietto J.L."/>
            <person name="Dabbas K.M."/>
            <person name="Cerdeira L."/>
            <person name="Agnez-Lima L.F."/>
            <person name="Brocchi M."/>
            <person name="de Carvalho M.O."/>
            <person name="Teixeira Mde M."/>
            <person name="Diniz Maia Mde M."/>
            <person name="Goldman M.H."/>
            <person name="Cruz Schneider M.P."/>
            <person name="Felipe M.S."/>
            <person name="Hungria M."/>
            <person name="Nicolas M.F."/>
            <person name="Pereira M."/>
            <person name="Montes M.A."/>
            <person name="Cantao M.E."/>
            <person name="Vincentz M."/>
            <person name="Rafael M.S."/>
            <person name="Silverman N."/>
            <person name="Stoco P.H."/>
            <person name="Souza R.C."/>
            <person name="Vicentini R."/>
            <person name="Gazzinelli R.T."/>
            <person name="Neves Rde O."/>
            <person name="Silva R."/>
            <person name="Astolfi-Filho S."/>
            <person name="Maciel T.E."/>
            <person name="Urmenyi T.P."/>
            <person name="Tadei W.P."/>
            <person name="Camargo E.P."/>
            <person name="de Vasconcelos A.T."/>
        </authorList>
    </citation>
    <scope>NUCLEOTIDE SEQUENCE</scope>
</reference>
<feature type="coiled-coil region" evidence="1">
    <location>
        <begin position="65"/>
        <end position="97"/>
    </location>
</feature>
<feature type="compositionally biased region" description="Basic and acidic residues" evidence="2">
    <location>
        <begin position="294"/>
        <end position="308"/>
    </location>
</feature>
<reference evidence="4" key="2">
    <citation type="submission" date="2010-05" db="EMBL/GenBank/DDBJ databases">
        <authorList>
            <person name="Almeida L.G."/>
            <person name="Nicolas M.F."/>
            <person name="Souza R.C."/>
            <person name="Vasconcelos A.T.R."/>
        </authorList>
    </citation>
    <scope>NUCLEOTIDE SEQUENCE</scope>
</reference>
<feature type="region of interest" description="Disordered" evidence="2">
    <location>
        <begin position="1611"/>
        <end position="1825"/>
    </location>
</feature>
<reference evidence="5" key="4">
    <citation type="submission" date="2015-06" db="UniProtKB">
        <authorList>
            <consortium name="EnsemblMetazoa"/>
        </authorList>
    </citation>
    <scope>IDENTIFICATION</scope>
</reference>
<feature type="compositionally biased region" description="Basic and acidic residues" evidence="2">
    <location>
        <begin position="655"/>
        <end position="666"/>
    </location>
</feature>
<evidence type="ECO:0000259" key="3">
    <source>
        <dbReference type="Pfam" id="PF23228"/>
    </source>
</evidence>
<dbReference type="GO" id="GO:0005849">
    <property type="term" value="C:mRNA cleavage factor complex"/>
    <property type="evidence" value="ECO:0007669"/>
    <property type="project" value="TreeGrafter"/>
</dbReference>
<evidence type="ECO:0000313" key="4">
    <source>
        <dbReference type="EMBL" id="ETN59707.1"/>
    </source>
</evidence>
<evidence type="ECO:0000256" key="1">
    <source>
        <dbReference type="SAM" id="Coils"/>
    </source>
</evidence>